<evidence type="ECO:0000256" key="3">
    <source>
        <dbReference type="ARBA" id="ARBA00022448"/>
    </source>
</evidence>
<evidence type="ECO:0000256" key="2">
    <source>
        <dbReference type="ARBA" id="ARBA00010100"/>
    </source>
</evidence>
<evidence type="ECO:0000313" key="10">
    <source>
        <dbReference type="EMBL" id="GII97001.1"/>
    </source>
</evidence>
<comment type="subcellular location">
    <subcellularLocation>
        <location evidence="1 8">Cell membrane</location>
        <topology evidence="1 8">Multi-pass membrane protein</topology>
    </subcellularLocation>
</comment>
<keyword evidence="7 8" id="KW-0472">Membrane</keyword>
<keyword evidence="3 8" id="KW-0813">Transport</keyword>
<dbReference type="PANTHER" id="PTHR30003:SF2">
    <property type="entry name" value="L-LACTATE PERMEASE"/>
    <property type="match status" value="1"/>
</dbReference>
<organism evidence="10 11">
    <name type="scientific">Sinosporangium siamense</name>
    <dbReference type="NCBI Taxonomy" id="1367973"/>
    <lineage>
        <taxon>Bacteria</taxon>
        <taxon>Bacillati</taxon>
        <taxon>Actinomycetota</taxon>
        <taxon>Actinomycetes</taxon>
        <taxon>Streptosporangiales</taxon>
        <taxon>Streptosporangiaceae</taxon>
        <taxon>Sinosporangium</taxon>
    </lineage>
</organism>
<evidence type="ECO:0000256" key="4">
    <source>
        <dbReference type="ARBA" id="ARBA00022475"/>
    </source>
</evidence>
<keyword evidence="4 8" id="KW-1003">Cell membrane</keyword>
<gene>
    <name evidence="10" type="ORF">Ssi02_72320</name>
</gene>
<feature type="compositionally biased region" description="Low complexity" evidence="9">
    <location>
        <begin position="302"/>
        <end position="313"/>
    </location>
</feature>
<feature type="transmembrane region" description="Helical" evidence="8">
    <location>
        <begin position="359"/>
        <end position="377"/>
    </location>
</feature>
<dbReference type="Pfam" id="PF02652">
    <property type="entry name" value="Lactate_perm"/>
    <property type="match status" value="2"/>
</dbReference>
<dbReference type="RefSeq" id="WP_204032270.1">
    <property type="nucleotide sequence ID" value="NZ_BOOW01000053.1"/>
</dbReference>
<evidence type="ECO:0000256" key="8">
    <source>
        <dbReference type="RuleBase" id="RU365092"/>
    </source>
</evidence>
<reference evidence="10" key="1">
    <citation type="submission" date="2021-01" db="EMBL/GenBank/DDBJ databases">
        <title>Whole genome shotgun sequence of Sinosporangium siamense NBRC 109515.</title>
        <authorList>
            <person name="Komaki H."/>
            <person name="Tamura T."/>
        </authorList>
    </citation>
    <scope>NUCLEOTIDE SEQUENCE</scope>
    <source>
        <strain evidence="10">NBRC 109515</strain>
    </source>
</reference>
<name>A0A919RR83_9ACTN</name>
<evidence type="ECO:0000313" key="11">
    <source>
        <dbReference type="Proteomes" id="UP000606172"/>
    </source>
</evidence>
<feature type="transmembrane region" description="Helical" evidence="8">
    <location>
        <begin position="124"/>
        <end position="142"/>
    </location>
</feature>
<evidence type="ECO:0000256" key="6">
    <source>
        <dbReference type="ARBA" id="ARBA00022989"/>
    </source>
</evidence>
<comment type="similarity">
    <text evidence="2 8">Belongs to the lactate permease family.</text>
</comment>
<dbReference type="EMBL" id="BOOW01000053">
    <property type="protein sequence ID" value="GII97001.1"/>
    <property type="molecule type" value="Genomic_DNA"/>
</dbReference>
<feature type="transmembrane region" description="Helical" evidence="8">
    <location>
        <begin position="578"/>
        <end position="597"/>
    </location>
</feature>
<feature type="transmembrane region" description="Helical" evidence="8">
    <location>
        <begin position="259"/>
        <end position="279"/>
    </location>
</feature>
<feature type="region of interest" description="Disordered" evidence="9">
    <location>
        <begin position="291"/>
        <end position="353"/>
    </location>
</feature>
<accession>A0A919RR83</accession>
<feature type="transmembrane region" description="Helical" evidence="8">
    <location>
        <begin position="207"/>
        <end position="229"/>
    </location>
</feature>
<keyword evidence="5 8" id="KW-0812">Transmembrane</keyword>
<feature type="transmembrane region" description="Helical" evidence="8">
    <location>
        <begin position="415"/>
        <end position="436"/>
    </location>
</feature>
<dbReference type="PANTHER" id="PTHR30003">
    <property type="entry name" value="L-LACTATE PERMEASE"/>
    <property type="match status" value="1"/>
</dbReference>
<feature type="compositionally biased region" description="Polar residues" evidence="9">
    <location>
        <begin position="316"/>
        <end position="342"/>
    </location>
</feature>
<dbReference type="GO" id="GO:0015295">
    <property type="term" value="F:solute:proton symporter activity"/>
    <property type="evidence" value="ECO:0007669"/>
    <property type="project" value="TreeGrafter"/>
</dbReference>
<feature type="transmembrane region" description="Helical" evidence="8">
    <location>
        <begin position="52"/>
        <end position="71"/>
    </location>
</feature>
<keyword evidence="11" id="KW-1185">Reference proteome</keyword>
<feature type="transmembrane region" description="Helical" evidence="8">
    <location>
        <begin position="83"/>
        <end position="103"/>
    </location>
</feature>
<evidence type="ECO:0000256" key="5">
    <source>
        <dbReference type="ARBA" id="ARBA00022692"/>
    </source>
</evidence>
<comment type="function">
    <text evidence="8">Uptake of L-lactate across the membrane. Can also transport D-lactate and glycolate.</text>
</comment>
<protein>
    <recommendedName>
        <fullName evidence="8">L-lactate permease</fullName>
    </recommendedName>
</protein>
<keyword evidence="6 8" id="KW-1133">Transmembrane helix</keyword>
<feature type="transmembrane region" description="Helical" evidence="8">
    <location>
        <begin position="175"/>
        <end position="195"/>
    </location>
</feature>
<comment type="caution">
    <text evidence="10">The sequence shown here is derived from an EMBL/GenBank/DDBJ whole genome shotgun (WGS) entry which is preliminary data.</text>
</comment>
<sequence>MTRHAGFAAAWAAPPDLAEGLPAVHAGHWVIAVAPVVVLLALVVWGRWSTAVNGLITLVTAAALAAAFFGAGPQALLVGVGKGLWVGVWILCVVVAALFLHHCTTRMGLERSGGVLRRILPRDVENVLVVAWIFASLVQGVAGFGVPIAVAAPLLVTMGVRPVLAVALPLIGYHWSVGFGSMGSSFYMGALTASLDAEQTVAYAKDSAILLGVNALIAGVLVALVYGGWREVARAWRVLAVCGPLMVTAQYLAAHIEPAIGSLAAGAAGILGVTLLHFLTRHQRQPILDAPTSAASEAQGASGRSSSNVSMRSTPAMASQKSVNAGSQPSGQADDTIQTSNGRGAPDQGEVEPKTASPAMVFLPYALLFAVALAVYLPTPSREWVKTHLLAGPSFPSTQTSYGLVNPPVDTYTPIALLGHPATYIVLAALLALMVWRIRGIWPKGALRPTLGTWARQVRKSAASLLALTAVANLMTDTGMVRMVAVGIAEAIGPFYPLAAAAIGCLGAFLTGSTTSSNALFASLQRDVAGQIGVSPSSLLAAQLAGGNIGNSLAPVTTLIGAVSLGDRTITGAVFRQAVRVAWVLLAITALLTVVLITR</sequence>
<evidence type="ECO:0000256" key="1">
    <source>
        <dbReference type="ARBA" id="ARBA00004651"/>
    </source>
</evidence>
<evidence type="ECO:0000256" key="7">
    <source>
        <dbReference type="ARBA" id="ARBA00023136"/>
    </source>
</evidence>
<proteinExistence type="inferred from homology"/>
<dbReference type="AlphaFoldDB" id="A0A919RR83"/>
<dbReference type="GO" id="GO:0015129">
    <property type="term" value="F:lactate transmembrane transporter activity"/>
    <property type="evidence" value="ECO:0007669"/>
    <property type="project" value="UniProtKB-UniRule"/>
</dbReference>
<feature type="transmembrane region" description="Helical" evidence="8">
    <location>
        <begin position="28"/>
        <end position="45"/>
    </location>
</feature>
<dbReference type="InterPro" id="IPR003804">
    <property type="entry name" value="Lactate_perm"/>
</dbReference>
<dbReference type="Proteomes" id="UP000606172">
    <property type="component" value="Unassembled WGS sequence"/>
</dbReference>
<feature type="transmembrane region" description="Helical" evidence="8">
    <location>
        <begin position="495"/>
        <end position="516"/>
    </location>
</feature>
<dbReference type="GO" id="GO:0005886">
    <property type="term" value="C:plasma membrane"/>
    <property type="evidence" value="ECO:0007669"/>
    <property type="project" value="UniProtKB-SubCell"/>
</dbReference>
<evidence type="ECO:0000256" key="9">
    <source>
        <dbReference type="SAM" id="MobiDB-lite"/>
    </source>
</evidence>